<evidence type="ECO:0000256" key="3">
    <source>
        <dbReference type="ARBA" id="ARBA00022630"/>
    </source>
</evidence>
<dbReference type="Pfam" id="PF20695">
    <property type="entry name" value="UbiD_N"/>
    <property type="match status" value="1"/>
</dbReference>
<dbReference type="Pfam" id="PF01977">
    <property type="entry name" value="UbiD"/>
    <property type="match status" value="1"/>
</dbReference>
<feature type="binding site" evidence="7">
    <location>
        <position position="583"/>
    </location>
    <ligand>
        <name>S-adenosyl-L-methionine</name>
        <dbReference type="ChEBI" id="CHEBI:59789"/>
    </ligand>
</feature>
<dbReference type="InterPro" id="IPR003382">
    <property type="entry name" value="Flavoprotein"/>
</dbReference>
<feature type="binding site" evidence="7">
    <location>
        <begin position="611"/>
        <end position="612"/>
    </location>
    <ligand>
        <name>S-adenosyl-L-methionine</name>
        <dbReference type="ChEBI" id="CHEBI:59789"/>
    </ligand>
</feature>
<keyword evidence="7" id="KW-0496">Mitochondrion</keyword>
<feature type="domain" description="3-octaprenyl-4-hydroxybenzoate carboxy-lyase-like N-terminal" evidence="10">
    <location>
        <begin position="24"/>
        <end position="100"/>
    </location>
</feature>
<organism evidence="12">
    <name type="scientific">Cladocopium goreaui</name>
    <dbReference type="NCBI Taxonomy" id="2562237"/>
    <lineage>
        <taxon>Eukaryota</taxon>
        <taxon>Sar</taxon>
        <taxon>Alveolata</taxon>
        <taxon>Dinophyceae</taxon>
        <taxon>Suessiales</taxon>
        <taxon>Symbiodiniaceae</taxon>
        <taxon>Cladocopium</taxon>
    </lineage>
</organism>
<dbReference type="Gene3D" id="3.40.50.150">
    <property type="entry name" value="Vaccinia Virus protein VP39"/>
    <property type="match status" value="1"/>
</dbReference>
<reference evidence="13" key="2">
    <citation type="submission" date="2024-04" db="EMBL/GenBank/DDBJ databases">
        <authorList>
            <person name="Chen Y."/>
            <person name="Shah S."/>
            <person name="Dougan E. K."/>
            <person name="Thang M."/>
            <person name="Chan C."/>
        </authorList>
    </citation>
    <scope>NUCLEOTIDE SEQUENCE [LARGE SCALE GENOMIC DNA]</scope>
</reference>
<dbReference type="GO" id="GO:0016831">
    <property type="term" value="F:carboxy-lyase activity"/>
    <property type="evidence" value="ECO:0007669"/>
    <property type="project" value="InterPro"/>
</dbReference>
<dbReference type="NCBIfam" id="NF001244">
    <property type="entry name" value="PRK00216.1-5"/>
    <property type="match status" value="1"/>
</dbReference>
<comment type="subunit">
    <text evidence="7">Component of a multi-subunit COQ enzyme complex.</text>
</comment>
<dbReference type="Proteomes" id="UP001152797">
    <property type="component" value="Unassembled WGS sequence"/>
</dbReference>
<evidence type="ECO:0000313" key="14">
    <source>
        <dbReference type="Proteomes" id="UP001152797"/>
    </source>
</evidence>
<dbReference type="InterPro" id="IPR004033">
    <property type="entry name" value="UbiE/COQ5_MeTrFase"/>
</dbReference>
<feature type="domain" description="Flavoprotein" evidence="9">
    <location>
        <begin position="787"/>
        <end position="905"/>
    </location>
</feature>
<evidence type="ECO:0000256" key="2">
    <source>
        <dbReference type="ARBA" id="ARBA00022603"/>
    </source>
</evidence>
<comment type="catalytic activity">
    <reaction evidence="7">
        <text>a 2-methoxy-6-(all-trans-polyprenyl)benzene-1,4-diol + S-adenosyl-L-methionine = a 5-methoxy-2-methyl-3-(all-trans-polyprenyl)benzene-1,4-diol + S-adenosyl-L-homocysteine + H(+)</text>
        <dbReference type="Rhea" id="RHEA:28286"/>
        <dbReference type="Rhea" id="RHEA-COMP:10858"/>
        <dbReference type="Rhea" id="RHEA-COMP:10859"/>
        <dbReference type="ChEBI" id="CHEBI:15378"/>
        <dbReference type="ChEBI" id="CHEBI:57856"/>
        <dbReference type="ChEBI" id="CHEBI:59789"/>
        <dbReference type="ChEBI" id="CHEBI:84166"/>
        <dbReference type="ChEBI" id="CHEBI:84167"/>
        <dbReference type="EC" id="2.1.1.201"/>
    </reaction>
</comment>
<evidence type="ECO:0000259" key="8">
    <source>
        <dbReference type="Pfam" id="PF01977"/>
    </source>
</evidence>
<dbReference type="InterPro" id="IPR048304">
    <property type="entry name" value="UbiD_Rift_dom"/>
</dbReference>
<dbReference type="GO" id="GO:0032259">
    <property type="term" value="P:methylation"/>
    <property type="evidence" value="ECO:0007669"/>
    <property type="project" value="UniProtKB-KW"/>
</dbReference>
<comment type="similarity">
    <text evidence="7">Belongs to the class I-like SAM-binding methyltransferase superfamily. MenG/UbiE family.</text>
</comment>
<dbReference type="NCBIfam" id="TIGR00148">
    <property type="entry name" value="UbiD family decarboxylase"/>
    <property type="match status" value="1"/>
</dbReference>
<feature type="domain" description="3-octaprenyl-4-hydroxybenzoate carboxy-lyase-like C-terminal" evidence="11">
    <location>
        <begin position="341"/>
        <end position="463"/>
    </location>
</feature>
<accession>A0A9P1BEV7</accession>
<dbReference type="PROSITE" id="PS51608">
    <property type="entry name" value="SAM_MT_UBIE"/>
    <property type="match status" value="1"/>
</dbReference>
<dbReference type="AlphaFoldDB" id="A0A9P1BEV7"/>
<dbReference type="InterPro" id="IPR036551">
    <property type="entry name" value="Flavin_trans-like"/>
</dbReference>
<evidence type="ECO:0000313" key="12">
    <source>
        <dbReference type="EMBL" id="CAI3971984.1"/>
    </source>
</evidence>
<dbReference type="EC" id="2.1.1.201" evidence="7"/>
<comment type="subcellular location">
    <subcellularLocation>
        <location evidence="7">Mitochondrion inner membrane</location>
        <topology evidence="7">Peripheral membrane protein</topology>
        <orientation evidence="7">Matrix side</orientation>
    </subcellularLocation>
</comment>
<gene>
    <name evidence="12" type="ORF">C1SCF055_LOCUS574</name>
</gene>
<evidence type="ECO:0000256" key="4">
    <source>
        <dbReference type="ARBA" id="ARBA00022643"/>
    </source>
</evidence>
<dbReference type="PANTHER" id="PTHR30108">
    <property type="entry name" value="3-OCTAPRENYL-4-HYDROXYBENZOATE CARBOXY-LYASE-RELATED"/>
    <property type="match status" value="1"/>
</dbReference>
<dbReference type="Pfam" id="PF02441">
    <property type="entry name" value="Flavoprotein"/>
    <property type="match status" value="1"/>
</dbReference>
<sequence length="917" mass="99420">MPHSVTQTPANGGPITVQALADFLETLEEAGQLVRIPVEVDPSEEIAAITTQVAVRGGPALLFEKVRGHRLAIVSNLLGSEDRVCRAMGAESVTALQERVASLWQPAQTPATGWLGKLRGGNSGDSLAPPQPRSVRNAPCQQIVQLGSDVDLGTWPLVAQSAGETGPSLVGGLVYTIDPESGVRHVTRCNLQMVGPRQLAPSWHSFSAAARDLAACEARGESMPVAVMLGGDPSHTLVAATLFEADWDVVAWTSHLTGQPGELARCRTHGLEVPAEAEMVIEGLVDPAIQHEQPSTSTAATGYYRDLLGQPVVEVSAITHRNGPILPVNIDATARQNEQAVLGRVATRMFLPLLQRAVPEVVDIALPYGDAARSFAAASMKKAYPMQARNVAGGLWNVPWLMGLKMLVLVDEDVDVHDTTGVLHAVATQVDPRRDVWVEDAASHPLNHAAGLPGVGSRMVIDATAKSTAERGGVWPAKVALSAEVSELLRKRWAEYGLPERTVMAVDKSADRVRTMFGEIAGRYDFLNHLLSMNVDRYWRWRTVRLVPPEESAPILDMCTGTGDLALAYYRASSDETPVVGADFCHPMLVIGADKGRKAGANGRLNFIEADARRLPFPDDMFQIVSVAFGLRNVEDTDGGLREMARVCRPGGRVAVLEFSMPGWQPFKGIYSWYFRNVLPRIGQALARNRQEAYSYLPASVGEFPSGEEFAERMRAVGLRKVKYYPFTLGVVLKQELGIEVDLENFDPKLMTLEGTAFAKEDAERSVWEDGPGGAPSVRAVRPQGRTAGQVHYYHFSDYMAPIASGTFRNEGMVICPCSGATVSAVAHASSQNLVHRAADVQLKERRKLVIVPREAPMSSIQLRNLCLCSEAGAVVLPASPGWYHGVNSVMDLVDFVVSRICDQLGVDNDLIQRWGE</sequence>
<comment type="function">
    <text evidence="7">Methyltransferase required for the conversion of 2-polyprenyl-6-methoxy-1,4-benzoquinol (DDMQH2) to 2-polyprenyl-3-methyl-6-methoxy-1,4-benzoquinol (DMQH2).</text>
</comment>
<comment type="pathway">
    <text evidence="7">Cofactor biosynthesis; ubiquinone biosynthesis.</text>
</comment>
<dbReference type="CDD" id="cd02440">
    <property type="entry name" value="AdoMet_MTases"/>
    <property type="match status" value="1"/>
</dbReference>
<keyword evidence="4" id="KW-0288">FMN</keyword>
<dbReference type="InterPro" id="IPR049381">
    <property type="entry name" value="UbiD-like_C"/>
</dbReference>
<dbReference type="EMBL" id="CAMXCT030000001">
    <property type="protein sequence ID" value="CAL4759296.1"/>
    <property type="molecule type" value="Genomic_DNA"/>
</dbReference>
<dbReference type="InterPro" id="IPR029063">
    <property type="entry name" value="SAM-dependent_MTases_sf"/>
</dbReference>
<keyword evidence="1" id="KW-0637">Prenyltransferase</keyword>
<dbReference type="InterPro" id="IPR002830">
    <property type="entry name" value="UbiD"/>
</dbReference>
<evidence type="ECO:0000256" key="6">
    <source>
        <dbReference type="ARBA" id="ARBA00022691"/>
    </source>
</evidence>
<keyword evidence="6 7" id="KW-0949">S-adenosyl-L-methionine</keyword>
<keyword evidence="3" id="KW-0285">Flavoprotein</keyword>
<reference evidence="12" key="1">
    <citation type="submission" date="2022-10" db="EMBL/GenBank/DDBJ databases">
        <authorList>
            <person name="Chen Y."/>
            <person name="Dougan E. K."/>
            <person name="Chan C."/>
            <person name="Rhodes N."/>
            <person name="Thang M."/>
        </authorList>
    </citation>
    <scope>NUCLEOTIDE SEQUENCE</scope>
</reference>
<keyword evidence="5 7" id="KW-0808">Transferase</keyword>
<keyword evidence="2 7" id="KW-0489">Methyltransferase</keyword>
<dbReference type="InterPro" id="IPR049383">
    <property type="entry name" value="UbiD-like_N"/>
</dbReference>
<dbReference type="PANTHER" id="PTHR30108:SF17">
    <property type="entry name" value="FERULIC ACID DECARBOXYLASE 1"/>
    <property type="match status" value="1"/>
</dbReference>
<feature type="binding site" evidence="7">
    <location>
        <position position="562"/>
    </location>
    <ligand>
        <name>S-adenosyl-L-methionine</name>
        <dbReference type="ChEBI" id="CHEBI:59789"/>
    </ligand>
</feature>
<comment type="caution">
    <text evidence="12">The sequence shown here is derived from an EMBL/GenBank/DDBJ whole genome shotgun (WGS) entry which is preliminary data.</text>
</comment>
<protein>
    <recommendedName>
        <fullName evidence="7">2-methoxy-6-polyprenyl-1,4-benzoquinol methylase, mitochondrial</fullName>
        <ecNumber evidence="7">2.1.1.201</ecNumber>
    </recommendedName>
    <alternativeName>
        <fullName evidence="7">Ubiquinone biosynthesis methyltransferase COQ5</fullName>
    </alternativeName>
</protein>
<dbReference type="SUPFAM" id="SSF143968">
    <property type="entry name" value="UbiD C-terminal domain-like"/>
    <property type="match status" value="1"/>
</dbReference>
<dbReference type="PROSITE" id="PS01184">
    <property type="entry name" value="UBIE_2"/>
    <property type="match status" value="1"/>
</dbReference>
<keyword evidence="7" id="KW-0999">Mitochondrion inner membrane</keyword>
<evidence type="ECO:0000259" key="10">
    <source>
        <dbReference type="Pfam" id="PF20695"/>
    </source>
</evidence>
<dbReference type="InterPro" id="IPR023576">
    <property type="entry name" value="UbiE/COQ5_MeTrFase_CS"/>
</dbReference>
<dbReference type="Pfam" id="PF20696">
    <property type="entry name" value="UbiD_C"/>
    <property type="match status" value="1"/>
</dbReference>
<dbReference type="SUPFAM" id="SSF50475">
    <property type="entry name" value="FMN-binding split barrel"/>
    <property type="match status" value="1"/>
</dbReference>
<feature type="domain" description="3-octaprenyl-4-hydroxybenzoate carboxy-lyase-like Rift-related" evidence="8">
    <location>
        <begin position="135"/>
        <end position="328"/>
    </location>
</feature>
<dbReference type="NCBIfam" id="TIGR00421">
    <property type="entry name" value="ubiX_pad"/>
    <property type="match status" value="1"/>
</dbReference>
<dbReference type="EMBL" id="CAMXCT010000001">
    <property type="protein sequence ID" value="CAI3971984.1"/>
    <property type="molecule type" value="Genomic_DNA"/>
</dbReference>
<keyword evidence="14" id="KW-1185">Reference proteome</keyword>
<comment type="caution">
    <text evidence="7">Lacks conserved residue(s) required for the propagation of feature annotation.</text>
</comment>
<dbReference type="NCBIfam" id="TIGR01934">
    <property type="entry name" value="MenG_MenH_UbiE"/>
    <property type="match status" value="1"/>
</dbReference>
<evidence type="ECO:0000256" key="7">
    <source>
        <dbReference type="HAMAP-Rule" id="MF_03191"/>
    </source>
</evidence>
<evidence type="ECO:0000259" key="9">
    <source>
        <dbReference type="Pfam" id="PF02441"/>
    </source>
</evidence>
<dbReference type="OrthoDB" id="6329284at2759"/>
<keyword evidence="7" id="KW-0831">Ubiquinone biosynthesis</keyword>
<dbReference type="Gene3D" id="3.40.50.1950">
    <property type="entry name" value="Flavin prenyltransferase-like"/>
    <property type="match status" value="1"/>
</dbReference>
<dbReference type="InterPro" id="IPR004507">
    <property type="entry name" value="UbiX-like"/>
</dbReference>
<dbReference type="SUPFAM" id="SSF53335">
    <property type="entry name" value="S-adenosyl-L-methionine-dependent methyltransferases"/>
    <property type="match status" value="1"/>
</dbReference>
<dbReference type="Pfam" id="PF01209">
    <property type="entry name" value="Ubie_methyltran"/>
    <property type="match status" value="1"/>
</dbReference>
<dbReference type="Gene3D" id="3.40.1670.10">
    <property type="entry name" value="UbiD C-terminal domain-like"/>
    <property type="match status" value="1"/>
</dbReference>
<name>A0A9P1BEV7_9DINO</name>
<dbReference type="GO" id="GO:0031314">
    <property type="term" value="C:extrinsic component of mitochondrial inner membrane"/>
    <property type="evidence" value="ECO:0007669"/>
    <property type="project" value="UniProtKB-UniRule"/>
</dbReference>
<proteinExistence type="inferred from homology"/>
<dbReference type="SUPFAM" id="SSF52507">
    <property type="entry name" value="Homo-oligomeric flavin-containing Cys decarboxylases, HFCD"/>
    <property type="match status" value="1"/>
</dbReference>
<evidence type="ECO:0000313" key="13">
    <source>
        <dbReference type="EMBL" id="CAL1125359.1"/>
    </source>
</evidence>
<evidence type="ECO:0000256" key="1">
    <source>
        <dbReference type="ARBA" id="ARBA00022602"/>
    </source>
</evidence>
<dbReference type="HAMAP" id="MF_01813">
    <property type="entry name" value="MenG_UbiE_methyltr"/>
    <property type="match status" value="1"/>
</dbReference>
<dbReference type="PROSITE" id="PS01183">
    <property type="entry name" value="UBIE_1"/>
    <property type="match status" value="1"/>
</dbReference>
<dbReference type="EMBL" id="CAMXCT020000001">
    <property type="protein sequence ID" value="CAL1125359.1"/>
    <property type="molecule type" value="Genomic_DNA"/>
</dbReference>
<dbReference type="GO" id="GO:0008425">
    <property type="term" value="F:2-methoxy-6-polyprenyl-1,4-benzoquinol methyltransferase activity"/>
    <property type="evidence" value="ECO:0007669"/>
    <property type="project" value="UniProtKB-UniRule"/>
</dbReference>
<evidence type="ECO:0000256" key="5">
    <source>
        <dbReference type="ARBA" id="ARBA00022679"/>
    </source>
</evidence>
<evidence type="ECO:0000259" key="11">
    <source>
        <dbReference type="Pfam" id="PF20696"/>
    </source>
</evidence>
<keyword evidence="7" id="KW-0472">Membrane</keyword>
<dbReference type="GO" id="GO:0004659">
    <property type="term" value="F:prenyltransferase activity"/>
    <property type="evidence" value="ECO:0007669"/>
    <property type="project" value="UniProtKB-KW"/>
</dbReference>